<protein>
    <submittedName>
        <fullName evidence="2">Uncharacterized protein</fullName>
    </submittedName>
</protein>
<dbReference type="Proteomes" id="UP000257016">
    <property type="component" value="Unassembled WGS sequence"/>
</dbReference>
<name>A0A375C3S6_9BURK</name>
<dbReference type="EMBL" id="OFSN01000010">
    <property type="protein sequence ID" value="SOY62127.1"/>
    <property type="molecule type" value="Genomic_DNA"/>
</dbReference>
<reference evidence="2" key="1">
    <citation type="submission" date="2018-01" db="EMBL/GenBank/DDBJ databases">
        <authorList>
            <person name="Clerissi C."/>
        </authorList>
    </citation>
    <scope>NUCLEOTIDE SEQUENCE</scope>
    <source>
        <strain evidence="2">Cupriavidus taiwanensis LMG 19430</strain>
    </source>
</reference>
<evidence type="ECO:0000313" key="2">
    <source>
        <dbReference type="EMBL" id="SOY62127.1"/>
    </source>
</evidence>
<gene>
    <name evidence="2" type="ORF">CBM2586_A50372</name>
</gene>
<proteinExistence type="predicted"/>
<evidence type="ECO:0000256" key="1">
    <source>
        <dbReference type="SAM" id="MobiDB-lite"/>
    </source>
</evidence>
<sequence>MAGGLPVLGGVLSAGSCRNVRYTSLWGRNTLLERGPTPFPKYLFFCHNPGLPVIGKWFVRGRAMPSPPAENRGLQRTGYPTRKDSS</sequence>
<accession>A0A375C3S6</accession>
<comment type="caution">
    <text evidence="2">The sequence shown here is derived from an EMBL/GenBank/DDBJ whole genome shotgun (WGS) entry which is preliminary data.</text>
</comment>
<feature type="region of interest" description="Disordered" evidence="1">
    <location>
        <begin position="65"/>
        <end position="86"/>
    </location>
</feature>
<organism evidence="2">
    <name type="scientific">Cupriavidus taiwanensis</name>
    <dbReference type="NCBI Taxonomy" id="164546"/>
    <lineage>
        <taxon>Bacteria</taxon>
        <taxon>Pseudomonadati</taxon>
        <taxon>Pseudomonadota</taxon>
        <taxon>Betaproteobacteria</taxon>
        <taxon>Burkholderiales</taxon>
        <taxon>Burkholderiaceae</taxon>
        <taxon>Cupriavidus</taxon>
    </lineage>
</organism>
<dbReference type="AlphaFoldDB" id="A0A375C3S6"/>